<evidence type="ECO:0000256" key="2">
    <source>
        <dbReference type="SAM" id="MobiDB-lite"/>
    </source>
</evidence>
<feature type="compositionally biased region" description="Basic residues" evidence="2">
    <location>
        <begin position="268"/>
        <end position="279"/>
    </location>
</feature>
<dbReference type="VEuPathDB" id="FungiDB:CJJ07_002089"/>
<feature type="compositionally biased region" description="Basic residues" evidence="2">
    <location>
        <begin position="311"/>
        <end position="326"/>
    </location>
</feature>
<sequence length="348" mass="41044">MLEFINQGAELLGGGFTFAAGVLYARWDNMGNIIHHDNWVIKIYWAPGHYEFFKEILQRAHFDPVALDCAQRLYYNKLNELDEIFFRWDRPIKCWYGGHHPEIYYEEERERYHEDQLEEELDDIMLEEEILKEIENEMQKKILREIEKEIQEEYVWEIEQEEIMNDIKMIEGEEERWLREIDLIKKEKTDVVIVKDAELSVKGKVEAGEEKMYKKKILKSSEKDPERKPKAKENAQNESFLDDSEPQSDNSEVDKHSTAETSPEKLPKRSKASSRHNNFKAKEVGTPKLDRKIQNKRHENALVKALAKTTKTSKNRENRKAKKAARKNGICALQDQTTLFKVSKLVSV</sequence>
<name>A0A0L0NXP6_CANAR</name>
<feature type="region of interest" description="Disordered" evidence="2">
    <location>
        <begin position="216"/>
        <end position="327"/>
    </location>
</feature>
<reference evidence="4" key="1">
    <citation type="journal article" date="2015" name="BMC Genomics">
        <title>Draft genome of a commonly misdiagnosed multidrug resistant pathogen Candida auris.</title>
        <authorList>
            <person name="Chatterjee S."/>
            <person name="Alampalli S.V."/>
            <person name="Nageshan R.K."/>
            <person name="Chettiar S.T."/>
            <person name="Joshi S."/>
            <person name="Tatu U.S."/>
        </authorList>
    </citation>
    <scope>NUCLEOTIDE SEQUENCE [LARGE SCALE GENOMIC DNA]</scope>
    <source>
        <strain evidence="4">6684</strain>
    </source>
</reference>
<dbReference type="AlphaFoldDB" id="A0A0L0NXP6"/>
<dbReference type="VEuPathDB" id="FungiDB:B9J08_004287"/>
<dbReference type="VEuPathDB" id="FungiDB:CJJ09_005131"/>
<dbReference type="EMBL" id="LGST01000031">
    <property type="protein sequence ID" value="KND98774.1"/>
    <property type="molecule type" value="Genomic_DNA"/>
</dbReference>
<gene>
    <name evidence="3" type="ORF">QG37_04684</name>
</gene>
<organism evidence="3 4">
    <name type="scientific">Candidozyma auris</name>
    <name type="common">Yeast</name>
    <name type="synonym">Candida auris</name>
    <dbReference type="NCBI Taxonomy" id="498019"/>
    <lineage>
        <taxon>Eukaryota</taxon>
        <taxon>Fungi</taxon>
        <taxon>Dikarya</taxon>
        <taxon>Ascomycota</taxon>
        <taxon>Saccharomycotina</taxon>
        <taxon>Pichiomycetes</taxon>
        <taxon>Metschnikowiaceae</taxon>
        <taxon>Candidozyma</taxon>
    </lineage>
</organism>
<dbReference type="VEuPathDB" id="FungiDB:CJI96_0005310"/>
<accession>A0A0L0NXP6</accession>
<evidence type="ECO:0000313" key="3">
    <source>
        <dbReference type="EMBL" id="KND98774.1"/>
    </source>
</evidence>
<feature type="compositionally biased region" description="Basic and acidic residues" evidence="2">
    <location>
        <begin position="280"/>
        <end position="301"/>
    </location>
</feature>
<evidence type="ECO:0000313" key="4">
    <source>
        <dbReference type="Proteomes" id="UP000037122"/>
    </source>
</evidence>
<dbReference type="Proteomes" id="UP000037122">
    <property type="component" value="Unassembled WGS sequence"/>
</dbReference>
<keyword evidence="1" id="KW-0175">Coiled coil</keyword>
<feature type="coiled-coil region" evidence="1">
    <location>
        <begin position="114"/>
        <end position="144"/>
    </location>
</feature>
<feature type="compositionally biased region" description="Basic and acidic residues" evidence="2">
    <location>
        <begin position="252"/>
        <end position="267"/>
    </location>
</feature>
<feature type="compositionally biased region" description="Basic and acidic residues" evidence="2">
    <location>
        <begin position="219"/>
        <end position="235"/>
    </location>
</feature>
<evidence type="ECO:0000256" key="1">
    <source>
        <dbReference type="SAM" id="Coils"/>
    </source>
</evidence>
<dbReference type="VEuPathDB" id="FungiDB:QG37_04684"/>
<comment type="caution">
    <text evidence="3">The sequence shown here is derived from an EMBL/GenBank/DDBJ whole genome shotgun (WGS) entry which is preliminary data.</text>
</comment>
<protein>
    <submittedName>
        <fullName evidence="3">Uncharacterized protein</fullName>
    </submittedName>
</protein>
<dbReference type="VEuPathDB" id="FungiDB:CJI97_004349"/>
<proteinExistence type="predicted"/>